<organism evidence="6 7">
    <name type="scientific">Nocardia iowensis</name>
    <dbReference type="NCBI Taxonomy" id="204891"/>
    <lineage>
        <taxon>Bacteria</taxon>
        <taxon>Bacillati</taxon>
        <taxon>Actinomycetota</taxon>
        <taxon>Actinomycetes</taxon>
        <taxon>Mycobacteriales</taxon>
        <taxon>Nocardiaceae</taxon>
        <taxon>Nocardia</taxon>
    </lineage>
</organism>
<evidence type="ECO:0000256" key="4">
    <source>
        <dbReference type="PROSITE-ProRule" id="PRU00335"/>
    </source>
</evidence>
<dbReference type="PANTHER" id="PTHR30055:SF234">
    <property type="entry name" value="HTH-TYPE TRANSCRIPTIONAL REGULATOR BETI"/>
    <property type="match status" value="1"/>
</dbReference>
<sequence length="203" mass="22876">MPTERRLRRREPVQERSRQRVERILAAALELLTEGGMAAVNTRAVAARAGVSVATLYQFFTNREALLEELALRSTDRLDDEMPDRLAAVTADTIAAAVDQIVELHRIHYRAHPELVALYYARRARGEFADARDHRKRFADMVRRMLIDCGLLPDDLDPLVTELAMELGDRIIEVAYRSMPGGDSAVIAEGKLAIARYLEAHAR</sequence>
<dbReference type="Pfam" id="PF17918">
    <property type="entry name" value="TetR_C_15"/>
    <property type="match status" value="1"/>
</dbReference>
<evidence type="ECO:0000313" key="7">
    <source>
        <dbReference type="Proteomes" id="UP000694257"/>
    </source>
</evidence>
<dbReference type="Pfam" id="PF00440">
    <property type="entry name" value="TetR_N"/>
    <property type="match status" value="1"/>
</dbReference>
<evidence type="ECO:0000256" key="3">
    <source>
        <dbReference type="ARBA" id="ARBA00023163"/>
    </source>
</evidence>
<dbReference type="RefSeq" id="WP_218469746.1">
    <property type="nucleotide sequence ID" value="NZ_BAABJN010000003.1"/>
</dbReference>
<keyword evidence="3" id="KW-0804">Transcription</keyword>
<feature type="domain" description="HTH tetR-type" evidence="5">
    <location>
        <begin position="18"/>
        <end position="78"/>
    </location>
</feature>
<dbReference type="InterPro" id="IPR050109">
    <property type="entry name" value="HTH-type_TetR-like_transc_reg"/>
</dbReference>
<evidence type="ECO:0000256" key="1">
    <source>
        <dbReference type="ARBA" id="ARBA00023015"/>
    </source>
</evidence>
<evidence type="ECO:0000256" key="2">
    <source>
        <dbReference type="ARBA" id="ARBA00023125"/>
    </source>
</evidence>
<keyword evidence="2 4" id="KW-0238">DNA-binding</keyword>
<gene>
    <name evidence="6" type="ORF">KV110_25160</name>
</gene>
<name>A0ABX8RGX7_NOCIO</name>
<dbReference type="PANTHER" id="PTHR30055">
    <property type="entry name" value="HTH-TYPE TRANSCRIPTIONAL REGULATOR RUTR"/>
    <property type="match status" value="1"/>
</dbReference>
<dbReference type="Proteomes" id="UP000694257">
    <property type="component" value="Chromosome"/>
</dbReference>
<dbReference type="EMBL" id="CP078145">
    <property type="protein sequence ID" value="QXN88863.1"/>
    <property type="molecule type" value="Genomic_DNA"/>
</dbReference>
<protein>
    <submittedName>
        <fullName evidence="6">TetR/AcrR family transcriptional regulator</fullName>
    </submittedName>
</protein>
<evidence type="ECO:0000313" key="6">
    <source>
        <dbReference type="EMBL" id="QXN88863.1"/>
    </source>
</evidence>
<accession>A0ABX8RGX7</accession>
<dbReference type="PROSITE" id="PS50977">
    <property type="entry name" value="HTH_TETR_2"/>
    <property type="match status" value="1"/>
</dbReference>
<dbReference type="InterPro" id="IPR001647">
    <property type="entry name" value="HTH_TetR"/>
</dbReference>
<evidence type="ECO:0000259" key="5">
    <source>
        <dbReference type="PROSITE" id="PS50977"/>
    </source>
</evidence>
<keyword evidence="1" id="KW-0805">Transcription regulation</keyword>
<keyword evidence="7" id="KW-1185">Reference proteome</keyword>
<reference evidence="6 7" key="1">
    <citation type="submission" date="2021-07" db="EMBL/GenBank/DDBJ databases">
        <title>Whole Genome Sequence of Nocardia Iowensis.</title>
        <authorList>
            <person name="Lamm A."/>
            <person name="Collins-Fairclough A.M."/>
            <person name="Bunk B."/>
            <person name="Sproer C."/>
        </authorList>
    </citation>
    <scope>NUCLEOTIDE SEQUENCE [LARGE SCALE GENOMIC DNA]</scope>
    <source>
        <strain evidence="6 7">NRRL 5646</strain>
    </source>
</reference>
<proteinExistence type="predicted"/>
<dbReference type="InterPro" id="IPR041669">
    <property type="entry name" value="TetR_C_15"/>
</dbReference>
<feature type="DNA-binding region" description="H-T-H motif" evidence="4">
    <location>
        <begin position="41"/>
        <end position="60"/>
    </location>
</feature>